<proteinExistence type="predicted"/>
<dbReference type="Proteomes" id="UP000785679">
    <property type="component" value="Unassembled WGS sequence"/>
</dbReference>
<dbReference type="AlphaFoldDB" id="A0A8J8NF55"/>
<comment type="caution">
    <text evidence="2">The sequence shown here is derived from an EMBL/GenBank/DDBJ whole genome shotgun (WGS) entry which is preliminary data.</text>
</comment>
<feature type="signal peptide" evidence="1">
    <location>
        <begin position="1"/>
        <end position="19"/>
    </location>
</feature>
<gene>
    <name evidence="2" type="ORF">FGO68_gene2759</name>
</gene>
<reference evidence="2" key="1">
    <citation type="submission" date="2019-06" db="EMBL/GenBank/DDBJ databases">
        <authorList>
            <person name="Zheng W."/>
        </authorList>
    </citation>
    <scope>NUCLEOTIDE SEQUENCE</scope>
    <source>
        <strain evidence="2">QDHG01</strain>
    </source>
</reference>
<feature type="chain" id="PRO_5035273637" evidence="1">
    <location>
        <begin position="20"/>
        <end position="68"/>
    </location>
</feature>
<evidence type="ECO:0000313" key="2">
    <source>
        <dbReference type="EMBL" id="TNV73529.1"/>
    </source>
</evidence>
<sequence length="68" mass="7585">MDSFICSLILWSLSLSSLSQEQVGYRPSESFTFSMPEVTLSIKVFSGAAVVDLGAVWVTGSFWWKKDM</sequence>
<keyword evidence="3" id="KW-1185">Reference proteome</keyword>
<name>A0A8J8NF55_HALGN</name>
<accession>A0A8J8NF55</accession>
<organism evidence="2 3">
    <name type="scientific">Halteria grandinella</name>
    <dbReference type="NCBI Taxonomy" id="5974"/>
    <lineage>
        <taxon>Eukaryota</taxon>
        <taxon>Sar</taxon>
        <taxon>Alveolata</taxon>
        <taxon>Ciliophora</taxon>
        <taxon>Intramacronucleata</taxon>
        <taxon>Spirotrichea</taxon>
        <taxon>Stichotrichia</taxon>
        <taxon>Sporadotrichida</taxon>
        <taxon>Halteriidae</taxon>
        <taxon>Halteria</taxon>
    </lineage>
</organism>
<dbReference type="EMBL" id="RRYP01018687">
    <property type="protein sequence ID" value="TNV73529.1"/>
    <property type="molecule type" value="Genomic_DNA"/>
</dbReference>
<evidence type="ECO:0000256" key="1">
    <source>
        <dbReference type="SAM" id="SignalP"/>
    </source>
</evidence>
<evidence type="ECO:0000313" key="3">
    <source>
        <dbReference type="Proteomes" id="UP000785679"/>
    </source>
</evidence>
<protein>
    <submittedName>
        <fullName evidence="2">Uncharacterized protein</fullName>
    </submittedName>
</protein>
<keyword evidence="1" id="KW-0732">Signal</keyword>